<sequence>MTPGERIIALLLLIAPTIGSGTVFFHFVEGWSWIDSYFFSVVTLSTVGYGSLVPATALGKIGTTVFIFTGIGIFAFVIQQFSKITAEKHAAHSEWLVARLGHHKAPIEPHADNQDDRPVA</sequence>
<comment type="subcellular location">
    <subcellularLocation>
        <location evidence="1">Membrane</location>
        <topology evidence="1">Multi-pass membrane protein</topology>
    </subcellularLocation>
</comment>
<dbReference type="AlphaFoldDB" id="A0A4U7N9C4"/>
<evidence type="ECO:0000256" key="4">
    <source>
        <dbReference type="ARBA" id="ARBA00022989"/>
    </source>
</evidence>
<dbReference type="GO" id="GO:0030322">
    <property type="term" value="P:stabilization of membrane potential"/>
    <property type="evidence" value="ECO:0007669"/>
    <property type="project" value="TreeGrafter"/>
</dbReference>
<dbReference type="RefSeq" id="WP_138015755.1">
    <property type="nucleotide sequence ID" value="NZ_SULI01000006.1"/>
</dbReference>
<evidence type="ECO:0000256" key="8">
    <source>
        <dbReference type="SAM" id="Phobius"/>
    </source>
</evidence>
<dbReference type="InterPro" id="IPR013099">
    <property type="entry name" value="K_chnl_dom"/>
</dbReference>
<evidence type="ECO:0000256" key="5">
    <source>
        <dbReference type="ARBA" id="ARBA00023065"/>
    </source>
</evidence>
<keyword evidence="7 10" id="KW-0407">Ion channel</keyword>
<evidence type="ECO:0000313" key="10">
    <source>
        <dbReference type="EMBL" id="TKZ21234.1"/>
    </source>
</evidence>
<name>A0A4U7N9C4_9RHOB</name>
<gene>
    <name evidence="10" type="ORF">FAP39_07390</name>
</gene>
<dbReference type="OrthoDB" id="9799090at2"/>
<dbReference type="Proteomes" id="UP000306575">
    <property type="component" value="Unassembled WGS sequence"/>
</dbReference>
<proteinExistence type="predicted"/>
<evidence type="ECO:0000259" key="9">
    <source>
        <dbReference type="Pfam" id="PF07885"/>
    </source>
</evidence>
<protein>
    <submittedName>
        <fullName evidence="10">Two pore domain potassium channel family protein</fullName>
    </submittedName>
</protein>
<dbReference type="GO" id="GO:0015271">
    <property type="term" value="F:outward rectifier potassium channel activity"/>
    <property type="evidence" value="ECO:0007669"/>
    <property type="project" value="TreeGrafter"/>
</dbReference>
<keyword evidence="5" id="KW-0406">Ion transport</keyword>
<comment type="caution">
    <text evidence="10">The sequence shown here is derived from an EMBL/GenBank/DDBJ whole genome shotgun (WGS) entry which is preliminary data.</text>
</comment>
<evidence type="ECO:0000256" key="2">
    <source>
        <dbReference type="ARBA" id="ARBA00022448"/>
    </source>
</evidence>
<feature type="transmembrane region" description="Helical" evidence="8">
    <location>
        <begin position="57"/>
        <end position="78"/>
    </location>
</feature>
<keyword evidence="4 8" id="KW-1133">Transmembrane helix</keyword>
<keyword evidence="2" id="KW-0813">Transport</keyword>
<keyword evidence="11" id="KW-1185">Reference proteome</keyword>
<dbReference type="PANTHER" id="PTHR11003:SF291">
    <property type="entry name" value="IP11374P"/>
    <property type="match status" value="1"/>
</dbReference>
<feature type="transmembrane region" description="Helical" evidence="8">
    <location>
        <begin position="7"/>
        <end position="28"/>
    </location>
</feature>
<dbReference type="InterPro" id="IPR003280">
    <property type="entry name" value="2pore_dom_K_chnl"/>
</dbReference>
<evidence type="ECO:0000256" key="7">
    <source>
        <dbReference type="ARBA" id="ARBA00023303"/>
    </source>
</evidence>
<organism evidence="10 11">
    <name type="scientific">Shimia litoralis</name>
    <dbReference type="NCBI Taxonomy" id="420403"/>
    <lineage>
        <taxon>Bacteria</taxon>
        <taxon>Pseudomonadati</taxon>
        <taxon>Pseudomonadota</taxon>
        <taxon>Alphaproteobacteria</taxon>
        <taxon>Rhodobacterales</taxon>
        <taxon>Roseobacteraceae</taxon>
    </lineage>
</organism>
<dbReference type="PANTHER" id="PTHR11003">
    <property type="entry name" value="POTASSIUM CHANNEL, SUBFAMILY K"/>
    <property type="match status" value="1"/>
</dbReference>
<accession>A0A4U7N9C4</accession>
<reference evidence="10 11" key="1">
    <citation type="submission" date="2019-04" db="EMBL/GenBank/DDBJ databases">
        <title>Genome sequence of Pelagicola litoralis CL-ES2.</title>
        <authorList>
            <person name="Cao J."/>
        </authorList>
    </citation>
    <scope>NUCLEOTIDE SEQUENCE [LARGE SCALE GENOMIC DNA]</scope>
    <source>
        <strain evidence="10 11">CL-ES2</strain>
    </source>
</reference>
<evidence type="ECO:0000256" key="3">
    <source>
        <dbReference type="ARBA" id="ARBA00022692"/>
    </source>
</evidence>
<evidence type="ECO:0000256" key="6">
    <source>
        <dbReference type="ARBA" id="ARBA00023136"/>
    </source>
</evidence>
<feature type="domain" description="Potassium channel" evidence="9">
    <location>
        <begin position="18"/>
        <end position="84"/>
    </location>
</feature>
<dbReference type="SUPFAM" id="SSF81324">
    <property type="entry name" value="Voltage-gated potassium channels"/>
    <property type="match status" value="1"/>
</dbReference>
<dbReference type="GO" id="GO:0005886">
    <property type="term" value="C:plasma membrane"/>
    <property type="evidence" value="ECO:0007669"/>
    <property type="project" value="TreeGrafter"/>
</dbReference>
<dbReference type="Gene3D" id="1.10.287.70">
    <property type="match status" value="1"/>
</dbReference>
<keyword evidence="6 8" id="KW-0472">Membrane</keyword>
<keyword evidence="3 8" id="KW-0812">Transmembrane</keyword>
<evidence type="ECO:0000313" key="11">
    <source>
        <dbReference type="Proteomes" id="UP000306575"/>
    </source>
</evidence>
<evidence type="ECO:0000256" key="1">
    <source>
        <dbReference type="ARBA" id="ARBA00004141"/>
    </source>
</evidence>
<dbReference type="GO" id="GO:0022841">
    <property type="term" value="F:potassium ion leak channel activity"/>
    <property type="evidence" value="ECO:0007669"/>
    <property type="project" value="TreeGrafter"/>
</dbReference>
<dbReference type="Pfam" id="PF07885">
    <property type="entry name" value="Ion_trans_2"/>
    <property type="match status" value="1"/>
</dbReference>
<dbReference type="EMBL" id="SULI01000006">
    <property type="protein sequence ID" value="TKZ21234.1"/>
    <property type="molecule type" value="Genomic_DNA"/>
</dbReference>